<sequence length="257" mass="28139">MDRWLGKTALVTGAANGIGEAITRALLRNGVNVAAVDIQKERLTTLLADVSNQNQPGSLHIMYGDVSNEEDINRIFTHIETAHGGVDIMVNNAGITNYVRVIESDRKTFERLLNINVLAVATCVNKAVRSMRDRNVEGHVFNVNSIFGHEIPPPFNSDSIDCNGWNLYPASKHATVALTDTVRKELAAIKSPIRVTSISPGLVKTEIAKHTAEKQEFFNKIPSLAPDDIADALIYALSTRPEVQITELTIQRTGMPS</sequence>
<dbReference type="RefSeq" id="XP_014483128.1">
    <property type="nucleotide sequence ID" value="XM_014627642.1"/>
</dbReference>
<dbReference type="FunFam" id="3.40.50.720:FF:000047">
    <property type="entry name" value="NADP-dependent L-serine/L-allo-threonine dehydrogenase"/>
    <property type="match status" value="1"/>
</dbReference>
<comment type="similarity">
    <text evidence="1 3">Belongs to the short-chain dehydrogenases/reductases (SDR) family.</text>
</comment>
<gene>
    <name evidence="5" type="primary">LOC106748778</name>
</gene>
<dbReference type="OrthoDB" id="1933717at2759"/>
<organism evidence="4 5">
    <name type="scientific">Dinoponera quadriceps</name>
    <name type="common">South American ant</name>
    <dbReference type="NCBI Taxonomy" id="609295"/>
    <lineage>
        <taxon>Eukaryota</taxon>
        <taxon>Metazoa</taxon>
        <taxon>Ecdysozoa</taxon>
        <taxon>Arthropoda</taxon>
        <taxon>Hexapoda</taxon>
        <taxon>Insecta</taxon>
        <taxon>Pterygota</taxon>
        <taxon>Neoptera</taxon>
        <taxon>Endopterygota</taxon>
        <taxon>Hymenoptera</taxon>
        <taxon>Apocrita</taxon>
        <taxon>Aculeata</taxon>
        <taxon>Formicoidea</taxon>
        <taxon>Formicidae</taxon>
        <taxon>Ponerinae</taxon>
        <taxon>Ponerini</taxon>
        <taxon>Dinoponera</taxon>
    </lineage>
</organism>
<dbReference type="PRINTS" id="PR00081">
    <property type="entry name" value="GDHRDH"/>
</dbReference>
<dbReference type="KEGG" id="dqu:106748778"/>
<dbReference type="PANTHER" id="PTHR43115:SF4">
    <property type="entry name" value="DEHYDROGENASE_REDUCTASE SDR FAMILY MEMBER 11"/>
    <property type="match status" value="1"/>
</dbReference>
<evidence type="ECO:0000256" key="1">
    <source>
        <dbReference type="ARBA" id="ARBA00006484"/>
    </source>
</evidence>
<dbReference type="Pfam" id="PF00106">
    <property type="entry name" value="adh_short"/>
    <property type="match status" value="1"/>
</dbReference>
<dbReference type="SUPFAM" id="SSF51735">
    <property type="entry name" value="NAD(P)-binding Rossmann-fold domains"/>
    <property type="match status" value="1"/>
</dbReference>
<proteinExistence type="inferred from homology"/>
<dbReference type="InterPro" id="IPR002347">
    <property type="entry name" value="SDR_fam"/>
</dbReference>
<evidence type="ECO:0000313" key="5">
    <source>
        <dbReference type="RefSeq" id="XP_014483128.1"/>
    </source>
</evidence>
<name>A0A6P3XYX4_DINQU</name>
<accession>A0A6P3XYX4</accession>
<dbReference type="PRINTS" id="PR00080">
    <property type="entry name" value="SDRFAMILY"/>
</dbReference>
<dbReference type="GeneID" id="106748778"/>
<evidence type="ECO:0000256" key="3">
    <source>
        <dbReference type="RuleBase" id="RU000363"/>
    </source>
</evidence>
<dbReference type="AlphaFoldDB" id="A0A6P3XYX4"/>
<dbReference type="Proteomes" id="UP000515204">
    <property type="component" value="Unplaced"/>
</dbReference>
<keyword evidence="4" id="KW-1185">Reference proteome</keyword>
<protein>
    <submittedName>
        <fullName evidence="5">Farnesol dehydrogenase-like</fullName>
    </submittedName>
</protein>
<dbReference type="InterPro" id="IPR036291">
    <property type="entry name" value="NAD(P)-bd_dom_sf"/>
</dbReference>
<reference evidence="5" key="1">
    <citation type="submission" date="2025-08" db="UniProtKB">
        <authorList>
            <consortium name="RefSeq"/>
        </authorList>
    </citation>
    <scope>IDENTIFICATION</scope>
</reference>
<dbReference type="GO" id="GO:0016616">
    <property type="term" value="F:oxidoreductase activity, acting on the CH-OH group of donors, NAD or NADP as acceptor"/>
    <property type="evidence" value="ECO:0007669"/>
    <property type="project" value="UniProtKB-ARBA"/>
</dbReference>
<evidence type="ECO:0000313" key="4">
    <source>
        <dbReference type="Proteomes" id="UP000515204"/>
    </source>
</evidence>
<dbReference type="PANTHER" id="PTHR43115">
    <property type="entry name" value="DEHYDROGENASE/REDUCTASE SDR FAMILY MEMBER 11"/>
    <property type="match status" value="1"/>
</dbReference>
<evidence type="ECO:0000256" key="2">
    <source>
        <dbReference type="ARBA" id="ARBA00023002"/>
    </source>
</evidence>
<dbReference type="Gene3D" id="3.40.50.720">
    <property type="entry name" value="NAD(P)-binding Rossmann-like Domain"/>
    <property type="match status" value="1"/>
</dbReference>
<keyword evidence="2" id="KW-0560">Oxidoreductase</keyword>